<reference evidence="3 4" key="1">
    <citation type="submission" date="2023-01" db="EMBL/GenBank/DDBJ databases">
        <title>Analysis of 21 Apiospora genomes using comparative genomics revels a genus with tremendous synthesis potential of carbohydrate active enzymes and secondary metabolites.</title>
        <authorList>
            <person name="Sorensen T."/>
        </authorList>
    </citation>
    <scope>NUCLEOTIDE SEQUENCE [LARGE SCALE GENOMIC DNA]</scope>
    <source>
        <strain evidence="3 4">CBS 135458</strain>
    </source>
</reference>
<dbReference type="RefSeq" id="XP_066719311.1">
    <property type="nucleotide sequence ID" value="XM_066855033.1"/>
</dbReference>
<accession>A0ABR1VYN5</accession>
<keyword evidence="2" id="KW-1133">Transmembrane helix</keyword>
<feature type="region of interest" description="Disordered" evidence="1">
    <location>
        <begin position="217"/>
        <end position="247"/>
    </location>
</feature>
<feature type="transmembrane region" description="Helical" evidence="2">
    <location>
        <begin position="418"/>
        <end position="437"/>
    </location>
</feature>
<keyword evidence="2" id="KW-0472">Membrane</keyword>
<organism evidence="3 4">
    <name type="scientific">Apiospora phragmitis</name>
    <dbReference type="NCBI Taxonomy" id="2905665"/>
    <lineage>
        <taxon>Eukaryota</taxon>
        <taxon>Fungi</taxon>
        <taxon>Dikarya</taxon>
        <taxon>Ascomycota</taxon>
        <taxon>Pezizomycotina</taxon>
        <taxon>Sordariomycetes</taxon>
        <taxon>Xylariomycetidae</taxon>
        <taxon>Amphisphaeriales</taxon>
        <taxon>Apiosporaceae</taxon>
        <taxon>Apiospora</taxon>
    </lineage>
</organism>
<evidence type="ECO:0000313" key="3">
    <source>
        <dbReference type="EMBL" id="KAK8076352.1"/>
    </source>
</evidence>
<gene>
    <name evidence="3" type="ORF">PG994_003624</name>
</gene>
<dbReference type="EMBL" id="JAQQWL010000004">
    <property type="protein sequence ID" value="KAK8076352.1"/>
    <property type="molecule type" value="Genomic_DNA"/>
</dbReference>
<evidence type="ECO:0000256" key="2">
    <source>
        <dbReference type="SAM" id="Phobius"/>
    </source>
</evidence>
<feature type="compositionally biased region" description="Low complexity" evidence="1">
    <location>
        <begin position="227"/>
        <end position="247"/>
    </location>
</feature>
<dbReference type="GO" id="GO:0016301">
    <property type="term" value="F:kinase activity"/>
    <property type="evidence" value="ECO:0007669"/>
    <property type="project" value="UniProtKB-KW"/>
</dbReference>
<keyword evidence="4" id="KW-1185">Reference proteome</keyword>
<keyword evidence="2" id="KW-0812">Transmembrane</keyword>
<sequence>MLAYIIGDGAQGVAKMRDHFQISRRHVDRLYERKSDVDARINLDVLGWVAEANNSVIAQRLKPLWSKMFAEASLRITAKNTCIELIDMELARVTYHDGIREVTFKPASSLRPLTTEERLRRNLELWLGQKIDWWPLSPLPPKSSPNDVIMEWECDSHHLSVVLSKEQAKLYKSVFSPLQASSPSRELGRSSFEDRGDYYAIQMDPIAGDIGNRSLIPTSDFGDRDQNSSSSSQSSGSRESSRSRQSSVADKKRTIFYCVDVPYSEPKRTLLYSVEDVDALEDDRMFYARAHQGIRASKGTGLTRWVIHLLYWKACTRVEFIQFHIVADGKDEVLRGETGLPPVANLGYQRLVRVLNAVQFKCIAEQIVHGLANPSSARDKRTVIQMVPKKLTPPPFERRMGEEGWGIDIKVAFSVTKIPIWLSSRTLLTLGFVTAWLSLIKSTDLTNAFVPTSFLVGIVTVASIAIQTLAT</sequence>
<keyword evidence="3" id="KW-0808">Transferase</keyword>
<dbReference type="Proteomes" id="UP001480595">
    <property type="component" value="Unassembled WGS sequence"/>
</dbReference>
<evidence type="ECO:0000313" key="4">
    <source>
        <dbReference type="Proteomes" id="UP001480595"/>
    </source>
</evidence>
<keyword evidence="3" id="KW-0418">Kinase</keyword>
<feature type="transmembrane region" description="Helical" evidence="2">
    <location>
        <begin position="449"/>
        <end position="470"/>
    </location>
</feature>
<name>A0ABR1VYN5_9PEZI</name>
<protein>
    <submittedName>
        <fullName evidence="3">Serine threonine kinase</fullName>
    </submittedName>
</protein>
<proteinExistence type="predicted"/>
<evidence type="ECO:0000256" key="1">
    <source>
        <dbReference type="SAM" id="MobiDB-lite"/>
    </source>
</evidence>
<dbReference type="GeneID" id="92088096"/>
<comment type="caution">
    <text evidence="3">The sequence shown here is derived from an EMBL/GenBank/DDBJ whole genome shotgun (WGS) entry which is preliminary data.</text>
</comment>